<evidence type="ECO:0000313" key="13">
    <source>
        <dbReference type="EMBL" id="MCU5745188.1"/>
    </source>
</evidence>
<evidence type="ECO:0000313" key="14">
    <source>
        <dbReference type="Proteomes" id="UP001209553"/>
    </source>
</evidence>
<dbReference type="NCBIfam" id="TIGR01239">
    <property type="entry name" value="galT_2"/>
    <property type="match status" value="1"/>
</dbReference>
<dbReference type="InterPro" id="IPR005849">
    <property type="entry name" value="GalP_Utransf_N"/>
</dbReference>
<keyword evidence="5 10" id="KW-0963">Cytoplasm</keyword>
<evidence type="ECO:0000256" key="7">
    <source>
        <dbReference type="ARBA" id="ARBA00022695"/>
    </source>
</evidence>
<dbReference type="HAMAP" id="MF_00571">
    <property type="entry name" value="GalP_UDP_trans"/>
    <property type="match status" value="1"/>
</dbReference>
<dbReference type="EMBL" id="JAOPKZ010000001">
    <property type="protein sequence ID" value="MCU5745188.1"/>
    <property type="molecule type" value="Genomic_DNA"/>
</dbReference>
<evidence type="ECO:0000259" key="11">
    <source>
        <dbReference type="Pfam" id="PF01087"/>
    </source>
</evidence>
<accession>A0ABT2QMH8</accession>
<evidence type="ECO:0000256" key="3">
    <source>
        <dbReference type="ARBA" id="ARBA00004947"/>
    </source>
</evidence>
<evidence type="ECO:0000256" key="1">
    <source>
        <dbReference type="ARBA" id="ARBA00001107"/>
    </source>
</evidence>
<dbReference type="PANTHER" id="PTHR39191">
    <property type="entry name" value="GALACTOSE-1-PHOSPHATE URIDYLYLTRANSFERASE"/>
    <property type="match status" value="1"/>
</dbReference>
<feature type="domain" description="Galactose-1-phosphate uridyl transferase N-terminal" evidence="11">
    <location>
        <begin position="67"/>
        <end position="233"/>
    </location>
</feature>
<keyword evidence="9 10" id="KW-0119">Carbohydrate metabolism</keyword>
<evidence type="ECO:0000256" key="9">
    <source>
        <dbReference type="ARBA" id="ARBA00023277"/>
    </source>
</evidence>
<comment type="caution">
    <text evidence="13">The sequence shown here is derived from an EMBL/GenBank/DDBJ whole genome shotgun (WGS) entry which is preliminary data.</text>
</comment>
<evidence type="ECO:0000256" key="5">
    <source>
        <dbReference type="ARBA" id="ARBA00022490"/>
    </source>
</evidence>
<dbReference type="PIRSF" id="PIRSF006005">
    <property type="entry name" value="GalT_BS"/>
    <property type="match status" value="1"/>
</dbReference>
<evidence type="ECO:0000256" key="8">
    <source>
        <dbReference type="ARBA" id="ARBA00023144"/>
    </source>
</evidence>
<dbReference type="NCBIfam" id="NF003629">
    <property type="entry name" value="PRK05270.1-2"/>
    <property type="match status" value="1"/>
</dbReference>
<comment type="pathway">
    <text evidence="3 10">Carbohydrate metabolism; galactose metabolism.</text>
</comment>
<evidence type="ECO:0000256" key="10">
    <source>
        <dbReference type="HAMAP-Rule" id="MF_00571"/>
    </source>
</evidence>
<keyword evidence="8 10" id="KW-0299">Galactose metabolism</keyword>
<evidence type="ECO:0000259" key="12">
    <source>
        <dbReference type="Pfam" id="PF02744"/>
    </source>
</evidence>
<dbReference type="RefSeq" id="WP_262853537.1">
    <property type="nucleotide sequence ID" value="NZ_JAOPKZ010000001.1"/>
</dbReference>
<dbReference type="EC" id="2.7.7.12" evidence="10"/>
<dbReference type="NCBIfam" id="NF003633">
    <property type="entry name" value="PRK05270.2-2"/>
    <property type="match status" value="1"/>
</dbReference>
<keyword evidence="14" id="KW-1185">Reference proteome</keyword>
<evidence type="ECO:0000256" key="2">
    <source>
        <dbReference type="ARBA" id="ARBA00004496"/>
    </source>
</evidence>
<organism evidence="13 14">
    <name type="scientific">Staphylococcus marylandisciuri</name>
    <dbReference type="NCBI Taxonomy" id="2981529"/>
    <lineage>
        <taxon>Bacteria</taxon>
        <taxon>Bacillati</taxon>
        <taxon>Bacillota</taxon>
        <taxon>Bacilli</taxon>
        <taxon>Bacillales</taxon>
        <taxon>Staphylococcaceae</taxon>
        <taxon>Staphylococcus</taxon>
    </lineage>
</organism>
<dbReference type="GO" id="GO:0008108">
    <property type="term" value="F:UDP-glucose:hexose-1-phosphate uridylyltransferase activity"/>
    <property type="evidence" value="ECO:0007669"/>
    <property type="project" value="UniProtKB-EC"/>
</dbReference>
<dbReference type="PANTHER" id="PTHR39191:SF1">
    <property type="entry name" value="DUF4922 DOMAIN-CONTAINING PROTEIN"/>
    <property type="match status" value="1"/>
</dbReference>
<keyword evidence="6 10" id="KW-0808">Transferase</keyword>
<comment type="subcellular location">
    <subcellularLocation>
        <location evidence="2 10">Cytoplasm</location>
    </subcellularLocation>
</comment>
<name>A0ABT2QMH8_9STAP</name>
<comment type="similarity">
    <text evidence="4 10">Belongs to the galactose-1-phosphate uridylyltransferase type 2 family.</text>
</comment>
<comment type="catalytic activity">
    <reaction evidence="1 10">
        <text>alpha-D-galactose 1-phosphate + UDP-alpha-D-glucose = alpha-D-glucose 1-phosphate + UDP-alpha-D-galactose</text>
        <dbReference type="Rhea" id="RHEA:13989"/>
        <dbReference type="ChEBI" id="CHEBI:58336"/>
        <dbReference type="ChEBI" id="CHEBI:58601"/>
        <dbReference type="ChEBI" id="CHEBI:58885"/>
        <dbReference type="ChEBI" id="CHEBI:66914"/>
        <dbReference type="EC" id="2.7.7.12"/>
    </reaction>
</comment>
<gene>
    <name evidence="10 13" type="primary">galT</name>
    <name evidence="13" type="ORF">N9R04_00445</name>
</gene>
<dbReference type="Proteomes" id="UP001209553">
    <property type="component" value="Unassembled WGS sequence"/>
</dbReference>
<evidence type="ECO:0000256" key="4">
    <source>
        <dbReference type="ARBA" id="ARBA00008706"/>
    </source>
</evidence>
<keyword evidence="7 10" id="KW-0548">Nucleotidyltransferase</keyword>
<dbReference type="InterPro" id="IPR000766">
    <property type="entry name" value="GalP_uridyl_Trfase_II"/>
</dbReference>
<evidence type="ECO:0000256" key="6">
    <source>
        <dbReference type="ARBA" id="ARBA00022679"/>
    </source>
</evidence>
<dbReference type="InterPro" id="IPR005850">
    <property type="entry name" value="GalP_Utransf_C"/>
</dbReference>
<sequence>MLLNQSMVSQFINLVVHYGDYEDLDRLYIQNQLIRILSAQGVETSEISLEITEWSPVDFSEYWINQMIQHGLIENVLYEREIIEAQLLDLITPRPSTINHQFHHLLSDSPQRATNYFYALSKRNNYVKEKAIAKNIEFEVPTEYGDIELTINLSKPEKSAKDIALAKEAESVEYPKCALCIENEGYQGSVSQAARSNHRVIRLDLDGETWGFQYSPYAYFQEHSIVLSREHTPMDIGRQTFINLFAFIDQIPHYFIGSNADIPLVGGSILSHNHYQTGRHTFPMDRAKEINAFEVEGYEGVSCYTLYWPMSVIRLKSDDKARIVDLASYILKQWMNYSDAEVGVRAYSDSGERHHTVTPIARLRDKQYELDLVLRDNQTSEAYPDGIFHPHPDVQHIKKENIGLIEVMGTAILPARLKEEIHMIQKYLLGEKELETKLGVHFDWVKEMESKYDFNEANIDSILREEIGHKFKRVLEDAGVFKNDHQGQMAFMRFIKSL</sequence>
<reference evidence="13 14" key="1">
    <citation type="journal article" date="2023" name="Int. J. Syst. Evol. Microbiol.">
        <title>Streptococcus sciuri sp. nov., Staphylococcus marylandisciuri sp. nov. and Staphylococcus americanisciuri sp. nov., isolated from faeces of eastern grey squirrel (Sciurus carolinensis).</title>
        <authorList>
            <person name="Volokhov D.V."/>
            <person name="Zagorodnyaya T.A."/>
            <person name="Furtak V.A."/>
            <person name="Nattanmai G."/>
            <person name="Randall L."/>
            <person name="Jose S."/>
            <person name="Gao Y."/>
            <person name="Eisenberg T."/>
            <person name="Delmonte P."/>
            <person name="Blom J."/>
            <person name="Mitchell K.K."/>
        </authorList>
    </citation>
    <scope>NUCLEOTIDE SEQUENCE [LARGE SCALE GENOMIC DNA]</scope>
    <source>
        <strain evidence="13 14">SQ8-PEA</strain>
    </source>
</reference>
<dbReference type="Pfam" id="PF02744">
    <property type="entry name" value="GalP_UDP_tr_C"/>
    <property type="match status" value="1"/>
</dbReference>
<protein>
    <recommendedName>
        <fullName evidence="10">Galactose-1-phosphate uridylyltransferase</fullName>
        <shortName evidence="10">Gal-1-P uridylyltransferase</shortName>
        <ecNumber evidence="10">2.7.7.12</ecNumber>
    </recommendedName>
    <alternativeName>
        <fullName evidence="10">UDP-glucose--hexose-1-phosphate uridylyltransferase</fullName>
    </alternativeName>
</protein>
<feature type="domain" description="Galactose-1-phosphate uridyl transferase C-terminal" evidence="12">
    <location>
        <begin position="249"/>
        <end position="433"/>
    </location>
</feature>
<proteinExistence type="inferred from homology"/>
<dbReference type="Pfam" id="PF01087">
    <property type="entry name" value="GalP_UDP_transf"/>
    <property type="match status" value="1"/>
</dbReference>